<dbReference type="SUPFAM" id="SSF63829">
    <property type="entry name" value="Calcium-dependent phosphotriesterase"/>
    <property type="match status" value="1"/>
</dbReference>
<keyword evidence="3" id="KW-0325">Glycoprotein</keyword>
<dbReference type="InterPro" id="IPR011042">
    <property type="entry name" value="6-blade_b-propeller_TolB-like"/>
</dbReference>
<comment type="similarity">
    <text evidence="1">Belongs to the strictosidine synthase family.</text>
</comment>
<evidence type="ECO:0000256" key="2">
    <source>
        <dbReference type="ARBA" id="ARBA00022553"/>
    </source>
</evidence>
<sequence>MYSSPPRPIPTQRPSAWPRVLGAVGVVALALVAYLAAWPVPIEPVAWRAPPAQGYVGVHAPNERLKGLKTIDLGGEIGPEHIAFGPDGKLYTTVASGAILRMNADGSGRSVFARTGGRVLGFDFDARGRLIAADAMRGLLAITPDGRVEVLADRVDGDPIRYADAVVVAPNGRMYLSDASTRFAPADWGGTFEASVLDILEQRSTGRVLEYDPATRRTRVVAQGLSFANGVALSADGRHLFVNETGKYRVWKIAVDADRLDLLAPAPGPKARVLLDNLPGYPDNLMRGRDGRIWLGFAKPRNPTIDAMAGKPWLRSVTLRLPRALWPIPKAYGHVIAFTEDGRIVADLQDPSGAYPETTAITETADRWYVQSLHAPVLGWLPKP</sequence>
<dbReference type="Pfam" id="PF20067">
    <property type="entry name" value="SSL_N"/>
    <property type="match status" value="1"/>
</dbReference>
<keyword evidence="2" id="KW-0597">Phosphoprotein</keyword>
<reference evidence="7" key="1">
    <citation type="journal article" date="2019" name="Int. J. Syst. Evol. Microbiol.">
        <title>The Global Catalogue of Microorganisms (GCM) 10K type strain sequencing project: providing services to taxonomists for standard genome sequencing and annotation.</title>
        <authorList>
            <consortium name="The Broad Institute Genomics Platform"/>
            <consortium name="The Broad Institute Genome Sequencing Center for Infectious Disease"/>
            <person name="Wu L."/>
            <person name="Ma J."/>
        </authorList>
    </citation>
    <scope>NUCLEOTIDE SEQUENCE [LARGE SCALE GENOMIC DNA]</scope>
    <source>
        <strain evidence="7">JCM 31890</strain>
    </source>
</reference>
<evidence type="ECO:0000313" key="7">
    <source>
        <dbReference type="Proteomes" id="UP001501788"/>
    </source>
</evidence>
<dbReference type="InterPro" id="IPR018119">
    <property type="entry name" value="Strictosidine_synth_cons-reg"/>
</dbReference>
<accession>A0ABP8L5D0</accession>
<keyword evidence="4" id="KW-0812">Transmembrane</keyword>
<dbReference type="Gene3D" id="2.120.10.30">
    <property type="entry name" value="TolB, C-terminal domain"/>
    <property type="match status" value="1"/>
</dbReference>
<dbReference type="PANTHER" id="PTHR10426:SF88">
    <property type="entry name" value="ADIPOCYTE PLASMA MEMBRANE-ASSOCIATED PROTEIN HEMOMUCIN-RELATED"/>
    <property type="match status" value="1"/>
</dbReference>
<evidence type="ECO:0000256" key="1">
    <source>
        <dbReference type="ARBA" id="ARBA00009191"/>
    </source>
</evidence>
<dbReference type="PANTHER" id="PTHR10426">
    <property type="entry name" value="STRICTOSIDINE SYNTHASE-RELATED"/>
    <property type="match status" value="1"/>
</dbReference>
<evidence type="ECO:0000313" key="6">
    <source>
        <dbReference type="EMBL" id="GAA4423141.1"/>
    </source>
</evidence>
<gene>
    <name evidence="6" type="ORF">GCM10023090_15000</name>
</gene>
<name>A0ABP8L5D0_9BURK</name>
<dbReference type="EMBL" id="BAABEX010000009">
    <property type="protein sequence ID" value="GAA4423141.1"/>
    <property type="molecule type" value="Genomic_DNA"/>
</dbReference>
<feature type="transmembrane region" description="Helical" evidence="4">
    <location>
        <begin position="20"/>
        <end position="40"/>
    </location>
</feature>
<protein>
    <submittedName>
        <fullName evidence="6">SMP-30/gluconolactonase/LRE family protein</fullName>
    </submittedName>
</protein>
<comment type="caution">
    <text evidence="6">The sequence shown here is derived from an EMBL/GenBank/DDBJ whole genome shotgun (WGS) entry which is preliminary data.</text>
</comment>
<feature type="domain" description="Strictosidine synthase conserved region" evidence="5">
    <location>
        <begin position="164"/>
        <end position="253"/>
    </location>
</feature>
<evidence type="ECO:0000259" key="5">
    <source>
        <dbReference type="Pfam" id="PF03088"/>
    </source>
</evidence>
<evidence type="ECO:0000256" key="4">
    <source>
        <dbReference type="SAM" id="Phobius"/>
    </source>
</evidence>
<dbReference type="Proteomes" id="UP001501788">
    <property type="component" value="Unassembled WGS sequence"/>
</dbReference>
<organism evidence="6 7">
    <name type="scientific">Acidovorax lacteus</name>
    <dbReference type="NCBI Taxonomy" id="1924988"/>
    <lineage>
        <taxon>Bacteria</taxon>
        <taxon>Pseudomonadati</taxon>
        <taxon>Pseudomonadota</taxon>
        <taxon>Betaproteobacteria</taxon>
        <taxon>Burkholderiales</taxon>
        <taxon>Comamonadaceae</taxon>
        <taxon>Acidovorax</taxon>
    </lineage>
</organism>
<keyword evidence="4" id="KW-0472">Membrane</keyword>
<evidence type="ECO:0000256" key="3">
    <source>
        <dbReference type="ARBA" id="ARBA00023180"/>
    </source>
</evidence>
<dbReference type="Pfam" id="PF03088">
    <property type="entry name" value="Str_synth"/>
    <property type="match status" value="1"/>
</dbReference>
<keyword evidence="7" id="KW-1185">Reference proteome</keyword>
<proteinExistence type="inferred from homology"/>
<keyword evidence="4" id="KW-1133">Transmembrane helix</keyword>